<evidence type="ECO:0000259" key="5">
    <source>
        <dbReference type="PROSITE" id="PS50977"/>
    </source>
</evidence>
<dbReference type="SUPFAM" id="SSF46689">
    <property type="entry name" value="Homeodomain-like"/>
    <property type="match status" value="1"/>
</dbReference>
<protein>
    <submittedName>
        <fullName evidence="7">TetR/AcrR family transcriptional repressor of nem operon</fullName>
    </submittedName>
</protein>
<evidence type="ECO:0000256" key="1">
    <source>
        <dbReference type="ARBA" id="ARBA00023015"/>
    </source>
</evidence>
<evidence type="ECO:0000256" key="2">
    <source>
        <dbReference type="ARBA" id="ARBA00023125"/>
    </source>
</evidence>
<comment type="caution">
    <text evidence="7">The sequence shown here is derived from an EMBL/GenBank/DDBJ whole genome shotgun (WGS) entry which is preliminary data.</text>
</comment>
<evidence type="ECO:0000313" key="8">
    <source>
        <dbReference type="Proteomes" id="UP001155010"/>
    </source>
</evidence>
<organism evidence="7 8">
    <name type="scientific">Salinibacter ruber</name>
    <dbReference type="NCBI Taxonomy" id="146919"/>
    <lineage>
        <taxon>Bacteria</taxon>
        <taxon>Pseudomonadati</taxon>
        <taxon>Rhodothermota</taxon>
        <taxon>Rhodothermia</taxon>
        <taxon>Rhodothermales</taxon>
        <taxon>Salinibacteraceae</taxon>
        <taxon>Salinibacter</taxon>
    </lineage>
</organism>
<feature type="DNA-binding region" description="H-T-H motif" evidence="4">
    <location>
        <begin position="48"/>
        <end position="67"/>
    </location>
</feature>
<sequence length="210" mass="23105">MGLTDWYIKTMVGMQTSSGSPTESDTTANQILDVAEAHIQRRGYNAVSYGDLADELDLTTTAIHYHFPAKADLGQALVRRYRRQSSQTRAALVDQHETLRERLVQYVELFSGILEDGGLCLCGILAADAETLPDKVQRETQRFFAEQEDWLTTIIGADSSGGAGLQGCPSPRDTARVLLAAVEGAMLTTPHRDPETYTDTLRRLIDSIVT</sequence>
<reference evidence="7" key="1">
    <citation type="submission" date="2022-08" db="EMBL/GenBank/DDBJ databases">
        <title>Genomic Encyclopedia of Type Strains, Phase V (KMG-V): Genome sequencing to study the core and pangenomes of soil and plant-associated prokaryotes.</title>
        <authorList>
            <person name="Whitman W."/>
        </authorList>
    </citation>
    <scope>NUCLEOTIDE SEQUENCE</scope>
    <source>
        <strain evidence="7">SP2017</strain>
        <strain evidence="6">SP3049</strain>
    </source>
</reference>
<evidence type="ECO:0000256" key="3">
    <source>
        <dbReference type="ARBA" id="ARBA00023163"/>
    </source>
</evidence>
<keyword evidence="3" id="KW-0804">Transcription</keyword>
<keyword evidence="2 4" id="KW-0238">DNA-binding</keyword>
<accession>A0A9X2QYL4</accession>
<dbReference type="Proteomes" id="UP001155010">
    <property type="component" value="Unassembled WGS sequence"/>
</dbReference>
<evidence type="ECO:0000313" key="7">
    <source>
        <dbReference type="EMBL" id="MCS3950404.1"/>
    </source>
</evidence>
<dbReference type="PROSITE" id="PS50977">
    <property type="entry name" value="HTH_TETR_2"/>
    <property type="match status" value="1"/>
</dbReference>
<dbReference type="RefSeq" id="WP_011405477.1">
    <property type="nucleotide sequence ID" value="NZ_CALTRY010000001.1"/>
</dbReference>
<gene>
    <name evidence="6" type="ORF">GGP61_003576</name>
    <name evidence="7" type="ORF">GGP83_000330</name>
</gene>
<dbReference type="Gene3D" id="1.10.357.10">
    <property type="entry name" value="Tetracycline Repressor, domain 2"/>
    <property type="match status" value="1"/>
</dbReference>
<dbReference type="Proteomes" id="UP001155057">
    <property type="component" value="Unassembled WGS sequence"/>
</dbReference>
<dbReference type="PANTHER" id="PTHR47506:SF1">
    <property type="entry name" value="HTH-TYPE TRANSCRIPTIONAL REGULATOR YJDC"/>
    <property type="match status" value="1"/>
</dbReference>
<name>A0A9X2QYL4_9BACT</name>
<dbReference type="Pfam" id="PF00440">
    <property type="entry name" value="TetR_N"/>
    <property type="match status" value="1"/>
</dbReference>
<feature type="domain" description="HTH tetR-type" evidence="5">
    <location>
        <begin position="25"/>
        <end position="85"/>
    </location>
</feature>
<evidence type="ECO:0000313" key="6">
    <source>
        <dbReference type="EMBL" id="MCS3711941.1"/>
    </source>
</evidence>
<keyword evidence="1" id="KW-0805">Transcription regulation</keyword>
<evidence type="ECO:0000256" key="4">
    <source>
        <dbReference type="PROSITE-ProRule" id="PRU00335"/>
    </source>
</evidence>
<dbReference type="PANTHER" id="PTHR47506">
    <property type="entry name" value="TRANSCRIPTIONAL REGULATORY PROTEIN"/>
    <property type="match status" value="1"/>
</dbReference>
<proteinExistence type="predicted"/>
<dbReference type="InterPro" id="IPR009057">
    <property type="entry name" value="Homeodomain-like_sf"/>
</dbReference>
<dbReference type="SUPFAM" id="SSF48498">
    <property type="entry name" value="Tetracyclin repressor-like, C-terminal domain"/>
    <property type="match status" value="1"/>
</dbReference>
<dbReference type="AlphaFoldDB" id="A0A9X2QYL4"/>
<dbReference type="InterPro" id="IPR001647">
    <property type="entry name" value="HTH_TetR"/>
</dbReference>
<dbReference type="EMBL" id="JANUAE010000020">
    <property type="protein sequence ID" value="MCS3711941.1"/>
    <property type="molecule type" value="Genomic_DNA"/>
</dbReference>
<dbReference type="GO" id="GO:0003677">
    <property type="term" value="F:DNA binding"/>
    <property type="evidence" value="ECO:0007669"/>
    <property type="project" value="UniProtKB-UniRule"/>
</dbReference>
<dbReference type="EMBL" id="JANUBB010000001">
    <property type="protein sequence ID" value="MCS3950404.1"/>
    <property type="molecule type" value="Genomic_DNA"/>
</dbReference>
<dbReference type="InterPro" id="IPR036271">
    <property type="entry name" value="Tet_transcr_reg_TetR-rel_C_sf"/>
</dbReference>